<dbReference type="Proteomes" id="UP000494261">
    <property type="component" value="Unassembled WGS sequence"/>
</dbReference>
<sequence>MLAASVDPGVVRVTLVAPTAKPDVDLAHRDEPEGNLPLLVAVTATVDANLCGYSGLFLTAERRPCYLVVRGVPDTAEQGAKVYFGWARTIHVKLVTHPSCR</sequence>
<name>A0A6P2IR95_9BURK</name>
<evidence type="ECO:0000313" key="1">
    <source>
        <dbReference type="EMBL" id="VWB33677.1"/>
    </source>
</evidence>
<evidence type="ECO:0000313" key="2">
    <source>
        <dbReference type="Proteomes" id="UP000494261"/>
    </source>
</evidence>
<protein>
    <submittedName>
        <fullName evidence="1">Uncharacterized protein</fullName>
    </submittedName>
</protein>
<organism evidence="1 2">
    <name type="scientific">Burkholderia aenigmatica</name>
    <dbReference type="NCBI Taxonomy" id="2015348"/>
    <lineage>
        <taxon>Bacteria</taxon>
        <taxon>Pseudomonadati</taxon>
        <taxon>Pseudomonadota</taxon>
        <taxon>Betaproteobacteria</taxon>
        <taxon>Burkholderiales</taxon>
        <taxon>Burkholderiaceae</taxon>
        <taxon>Burkholderia</taxon>
        <taxon>Burkholderia cepacia complex</taxon>
    </lineage>
</organism>
<dbReference type="AlphaFoldDB" id="A0A6P2IR95"/>
<dbReference type="EMBL" id="CABVQC010000006">
    <property type="protein sequence ID" value="VWB33677.1"/>
    <property type="molecule type" value="Genomic_DNA"/>
</dbReference>
<gene>
    <name evidence="1" type="ORF">BLA13014_01334</name>
</gene>
<dbReference type="RefSeq" id="WP_175021741.1">
    <property type="nucleotide sequence ID" value="NZ_CABVQC010000006.1"/>
</dbReference>
<accession>A0A6P2IR95</accession>
<reference evidence="1 2" key="1">
    <citation type="submission" date="2019-09" db="EMBL/GenBank/DDBJ databases">
        <authorList>
            <person name="Depoorter E."/>
        </authorList>
    </citation>
    <scope>NUCLEOTIDE SEQUENCE [LARGE SCALE GENOMIC DNA]</scope>
    <source>
        <strain evidence="1">LMG 13014</strain>
    </source>
</reference>
<proteinExistence type="predicted"/>